<dbReference type="Pfam" id="PF21671">
    <property type="entry name" value="CPL1-like"/>
    <property type="match status" value="1"/>
</dbReference>
<feature type="compositionally biased region" description="Low complexity" evidence="1">
    <location>
        <begin position="87"/>
        <end position="101"/>
    </location>
</feature>
<proteinExistence type="predicted"/>
<evidence type="ECO:0000313" key="4">
    <source>
        <dbReference type="Proteomes" id="UP000807306"/>
    </source>
</evidence>
<dbReference type="OrthoDB" id="439917at2759"/>
<feature type="domain" description="Protein CPL1-like" evidence="2">
    <location>
        <begin position="132"/>
        <end position="190"/>
    </location>
</feature>
<comment type="caution">
    <text evidence="3">The sequence shown here is derived from an EMBL/GenBank/DDBJ whole genome shotgun (WGS) entry which is preliminary data.</text>
</comment>
<dbReference type="PANTHER" id="PTHR35192">
    <property type="entry name" value="PROTEIN, PUTATIVE-RELATED"/>
    <property type="match status" value="1"/>
</dbReference>
<gene>
    <name evidence="3" type="ORF">CPB83DRAFT_770291</name>
</gene>
<dbReference type="EMBL" id="MU157871">
    <property type="protein sequence ID" value="KAF9526450.1"/>
    <property type="molecule type" value="Genomic_DNA"/>
</dbReference>
<organism evidence="3 4">
    <name type="scientific">Crepidotus variabilis</name>
    <dbReference type="NCBI Taxonomy" id="179855"/>
    <lineage>
        <taxon>Eukaryota</taxon>
        <taxon>Fungi</taxon>
        <taxon>Dikarya</taxon>
        <taxon>Basidiomycota</taxon>
        <taxon>Agaricomycotina</taxon>
        <taxon>Agaricomycetes</taxon>
        <taxon>Agaricomycetidae</taxon>
        <taxon>Agaricales</taxon>
        <taxon>Agaricineae</taxon>
        <taxon>Crepidotaceae</taxon>
        <taxon>Crepidotus</taxon>
    </lineage>
</organism>
<dbReference type="InterPro" id="IPR048661">
    <property type="entry name" value="CPL1-like"/>
</dbReference>
<evidence type="ECO:0000256" key="1">
    <source>
        <dbReference type="SAM" id="MobiDB-lite"/>
    </source>
</evidence>
<dbReference type="AlphaFoldDB" id="A0A9P6ECG9"/>
<sequence length="193" mass="20831">MSTGSKDCGKSQFWYDKKSCCLDQGGPSNPPAPPKGNTCNNNSEYWHHEKSCCVPRCPAGWTYDSNKHECKCPTPPSPPSNPPHPSGHPSNNNNNNNNHNGHSYKKRSAKSRSEMCPLDLYACPIADVAGDFECLDTTQDLVSCGGCASEGKGQDCTKIDFVDNVACEAKACKVYTCESGYKPSVDGKLCQAV</sequence>
<reference evidence="3" key="1">
    <citation type="submission" date="2020-11" db="EMBL/GenBank/DDBJ databases">
        <authorList>
            <consortium name="DOE Joint Genome Institute"/>
            <person name="Ahrendt S."/>
            <person name="Riley R."/>
            <person name="Andreopoulos W."/>
            <person name="Labutti K."/>
            <person name="Pangilinan J."/>
            <person name="Ruiz-Duenas F.J."/>
            <person name="Barrasa J.M."/>
            <person name="Sanchez-Garcia M."/>
            <person name="Camarero S."/>
            <person name="Miyauchi S."/>
            <person name="Serrano A."/>
            <person name="Linde D."/>
            <person name="Babiker R."/>
            <person name="Drula E."/>
            <person name="Ayuso-Fernandez I."/>
            <person name="Pacheco R."/>
            <person name="Padilla G."/>
            <person name="Ferreira P."/>
            <person name="Barriuso J."/>
            <person name="Kellner H."/>
            <person name="Castanera R."/>
            <person name="Alfaro M."/>
            <person name="Ramirez L."/>
            <person name="Pisabarro A.G."/>
            <person name="Kuo A."/>
            <person name="Tritt A."/>
            <person name="Lipzen A."/>
            <person name="He G."/>
            <person name="Yan M."/>
            <person name="Ng V."/>
            <person name="Cullen D."/>
            <person name="Martin F."/>
            <person name="Rosso M.-N."/>
            <person name="Henrissat B."/>
            <person name="Hibbett D."/>
            <person name="Martinez A.T."/>
            <person name="Grigoriev I.V."/>
        </authorList>
    </citation>
    <scope>NUCLEOTIDE SEQUENCE</scope>
    <source>
        <strain evidence="3">CBS 506.95</strain>
    </source>
</reference>
<name>A0A9P6ECG9_9AGAR</name>
<feature type="region of interest" description="Disordered" evidence="1">
    <location>
        <begin position="74"/>
        <end position="105"/>
    </location>
</feature>
<keyword evidence="4" id="KW-1185">Reference proteome</keyword>
<protein>
    <recommendedName>
        <fullName evidence="2">Protein CPL1-like domain-containing protein</fullName>
    </recommendedName>
</protein>
<feature type="compositionally biased region" description="Pro residues" evidence="1">
    <location>
        <begin position="74"/>
        <end position="86"/>
    </location>
</feature>
<evidence type="ECO:0000313" key="3">
    <source>
        <dbReference type="EMBL" id="KAF9526450.1"/>
    </source>
</evidence>
<dbReference type="InterPro" id="IPR038955">
    <property type="entry name" value="PriA/CPL1_fungi"/>
</dbReference>
<evidence type="ECO:0000259" key="2">
    <source>
        <dbReference type="Pfam" id="PF21671"/>
    </source>
</evidence>
<dbReference type="Proteomes" id="UP000807306">
    <property type="component" value="Unassembled WGS sequence"/>
</dbReference>
<accession>A0A9P6ECG9</accession>
<dbReference type="PANTHER" id="PTHR35192:SF2">
    <property type="entry name" value="APPLE DOMAIN-CONTAINING PROTEIN"/>
    <property type="match status" value="1"/>
</dbReference>